<feature type="region of interest" description="Disordered" evidence="1">
    <location>
        <begin position="1"/>
        <end position="127"/>
    </location>
</feature>
<gene>
    <name evidence="2" type="ordered locus">Mnod_5083</name>
</gene>
<dbReference type="KEGG" id="mno:Mnod_5083"/>
<proteinExistence type="predicted"/>
<sequence>MQEVDRDTQHNERATDDACRRAVTRNQEQGSARAVSDARDLDCAGARAAACGTSELRPQKAPLSAPGEGASPGGNAHDGQCSSRERHRRPGPRSAGRAAGANRIAELSDAKRVAPGPERTGAGHCRTGRAAGWARLAGPAGLGGGRGAHDASRFAATGRVKTLGWCGAGAAAERIAGLLVHGSVAVGAEAADEAQAGRAAPCRCGNVTRPLTEPALQREVLFGCEQHRRGWAGFGDGEQKSVADPRDPQRTNHLRSGPDHAAAPLRKAQDDASMPW</sequence>
<feature type="compositionally biased region" description="Low complexity" evidence="1">
    <location>
        <begin position="92"/>
        <end position="105"/>
    </location>
</feature>
<organism evidence="2 3">
    <name type="scientific">Methylobacterium nodulans (strain LMG 21967 / CNCM I-2342 / ORS 2060)</name>
    <dbReference type="NCBI Taxonomy" id="460265"/>
    <lineage>
        <taxon>Bacteria</taxon>
        <taxon>Pseudomonadati</taxon>
        <taxon>Pseudomonadota</taxon>
        <taxon>Alphaproteobacteria</taxon>
        <taxon>Hyphomicrobiales</taxon>
        <taxon>Methylobacteriaceae</taxon>
        <taxon>Methylobacterium</taxon>
    </lineage>
</organism>
<evidence type="ECO:0000313" key="3">
    <source>
        <dbReference type="Proteomes" id="UP000008207"/>
    </source>
</evidence>
<evidence type="ECO:0000256" key="1">
    <source>
        <dbReference type="SAM" id="MobiDB-lite"/>
    </source>
</evidence>
<reference evidence="2 3" key="1">
    <citation type="submission" date="2009-01" db="EMBL/GenBank/DDBJ databases">
        <title>Complete sequence of chromosome of Methylobacterium nodulans ORS 2060.</title>
        <authorList>
            <consortium name="US DOE Joint Genome Institute"/>
            <person name="Lucas S."/>
            <person name="Copeland A."/>
            <person name="Lapidus A."/>
            <person name="Glavina del Rio T."/>
            <person name="Dalin E."/>
            <person name="Tice H."/>
            <person name="Bruce D."/>
            <person name="Goodwin L."/>
            <person name="Pitluck S."/>
            <person name="Sims D."/>
            <person name="Brettin T."/>
            <person name="Detter J.C."/>
            <person name="Han C."/>
            <person name="Larimer F."/>
            <person name="Land M."/>
            <person name="Hauser L."/>
            <person name="Kyrpides N."/>
            <person name="Ivanova N."/>
            <person name="Marx C.J."/>
            <person name="Richardson P."/>
        </authorList>
    </citation>
    <scope>NUCLEOTIDE SEQUENCE [LARGE SCALE GENOMIC DNA]</scope>
    <source>
        <strain evidence="3">LMG 21967 / CNCM I-2342 / ORS 2060</strain>
    </source>
</reference>
<protein>
    <submittedName>
        <fullName evidence="2">Uncharacterized protein</fullName>
    </submittedName>
</protein>
<dbReference type="HOGENOM" id="CLU_1029775_0_0_5"/>
<feature type="compositionally biased region" description="Basic and acidic residues" evidence="1">
    <location>
        <begin position="237"/>
        <end position="250"/>
    </location>
</feature>
<dbReference type="Proteomes" id="UP000008207">
    <property type="component" value="Chromosome"/>
</dbReference>
<feature type="region of interest" description="Disordered" evidence="1">
    <location>
        <begin position="233"/>
        <end position="276"/>
    </location>
</feature>
<feature type="compositionally biased region" description="Basic and acidic residues" evidence="1">
    <location>
        <begin position="1"/>
        <end position="20"/>
    </location>
</feature>
<keyword evidence="3" id="KW-1185">Reference proteome</keyword>
<dbReference type="EMBL" id="CP001349">
    <property type="protein sequence ID" value="ACL59929.1"/>
    <property type="molecule type" value="Genomic_DNA"/>
</dbReference>
<dbReference type="STRING" id="460265.Mnod_5083"/>
<evidence type="ECO:0000313" key="2">
    <source>
        <dbReference type="EMBL" id="ACL59929.1"/>
    </source>
</evidence>
<dbReference type="AlphaFoldDB" id="B8IIQ2"/>
<name>B8IIQ2_METNO</name>
<accession>B8IIQ2</accession>